<keyword evidence="2" id="KW-1185">Reference proteome</keyword>
<dbReference type="InterPro" id="IPR027417">
    <property type="entry name" value="P-loop_NTPase"/>
</dbReference>
<dbReference type="Pfam" id="PF24389">
    <property type="entry name" value="ORC-CDC6-like"/>
    <property type="match status" value="1"/>
</dbReference>
<dbReference type="Gene3D" id="3.40.50.300">
    <property type="entry name" value="P-loop containing nucleotide triphosphate hydrolases"/>
    <property type="match status" value="1"/>
</dbReference>
<evidence type="ECO:0000313" key="1">
    <source>
        <dbReference type="EMBL" id="OLV18378.1"/>
    </source>
</evidence>
<dbReference type="OrthoDB" id="2080613at2"/>
<dbReference type="Proteomes" id="UP000186607">
    <property type="component" value="Unassembled WGS sequence"/>
</dbReference>
<reference evidence="1 2" key="1">
    <citation type="submission" date="2017-01" db="EMBL/GenBank/DDBJ databases">
        <title>Genome Analysis of Deinococcus marmoris KOPRI26562.</title>
        <authorList>
            <person name="Kim J.H."/>
            <person name="Oh H.-M."/>
        </authorList>
    </citation>
    <scope>NUCLEOTIDE SEQUENCE [LARGE SCALE GENOMIC DNA]</scope>
    <source>
        <strain evidence="1 2">KOPRI26562</strain>
    </source>
</reference>
<comment type="caution">
    <text evidence="1">The sequence shown here is derived from an EMBL/GenBank/DDBJ whole genome shotgun (WGS) entry which is preliminary data.</text>
</comment>
<accession>A0A1U7NZN9</accession>
<organism evidence="1 2">
    <name type="scientific">Deinococcus marmoris</name>
    <dbReference type="NCBI Taxonomy" id="249408"/>
    <lineage>
        <taxon>Bacteria</taxon>
        <taxon>Thermotogati</taxon>
        <taxon>Deinococcota</taxon>
        <taxon>Deinococci</taxon>
        <taxon>Deinococcales</taxon>
        <taxon>Deinococcaceae</taxon>
        <taxon>Deinococcus</taxon>
    </lineage>
</organism>
<protein>
    <submittedName>
        <fullName evidence="1">Uncharacterized protein</fullName>
    </submittedName>
</protein>
<proteinExistence type="predicted"/>
<evidence type="ECO:0000313" key="2">
    <source>
        <dbReference type="Proteomes" id="UP000186607"/>
    </source>
</evidence>
<dbReference type="EMBL" id="MSTI01000068">
    <property type="protein sequence ID" value="OLV18378.1"/>
    <property type="molecule type" value="Genomic_DNA"/>
</dbReference>
<dbReference type="InterPro" id="IPR056955">
    <property type="entry name" value="ORC-CDC6-like"/>
</dbReference>
<sequence length="610" mass="69542">MTKELAIESVITEAFSSYRSEWMKDLHSYYTEPRYFPELVTHRPCFLIGGRGTGKTTVLKSMAYTYQREEGGGVASKDYFGVYHKFEIGIANSFHGKGVSDEDWIHLFEHYLNLRICLMTLELLKDLVSDGIVNNNDFDLAPMLASLGIELSADIKGVFDGLRLEISRFSRVVNNPRLASGTETSILNMPISELFYSIASSGILHEKFFYLIFDEFENLHNWQQKIFNTLVKHCGGNFVYKVGSKRNGIKTKYTSANNEPLFSPQDYAKIDIDERVSTSEFSEFAAKVCDIRLGRIQKGSSHDRCPETRIKNLLEKLDMDSEAIKLGVDKENKIISEALLRLTKVANIDLISKLTELQKFYLSYLVEKNSSSLEGELTHFLTNRNQWIVNYENYKFDLLFKIRKGKVGISKYYNGWETYISLSGNNIRFILMLLESTLLRSVKNNDGRLPAVIDADTQTKSCKSVAQSVFDEVAGLSYDGPQYQNVVLAFGKLFGYFASSIIKKTPELNQFNIEDLATNESTEDFIRSCVMHYVLLEARETKQTKRDEVSEYDYSLHPIFAPKFSFSSRKGRKFNITTETFNKLIDAPEAGVKAMIHDSKGKNEQSGLFD</sequence>
<dbReference type="AlphaFoldDB" id="A0A1U7NZN9"/>
<dbReference type="RefSeq" id="WP_139322879.1">
    <property type="nucleotide sequence ID" value="NZ_MSTI01000068.1"/>
</dbReference>
<dbReference type="SUPFAM" id="SSF52540">
    <property type="entry name" value="P-loop containing nucleoside triphosphate hydrolases"/>
    <property type="match status" value="1"/>
</dbReference>
<name>A0A1U7NZN9_9DEIO</name>
<gene>
    <name evidence="1" type="ORF">BOO71_0006229</name>
</gene>